<organism evidence="2 3">
    <name type="scientific">Pleurostoma richardsiae</name>
    <dbReference type="NCBI Taxonomy" id="41990"/>
    <lineage>
        <taxon>Eukaryota</taxon>
        <taxon>Fungi</taxon>
        <taxon>Dikarya</taxon>
        <taxon>Ascomycota</taxon>
        <taxon>Pezizomycotina</taxon>
        <taxon>Sordariomycetes</taxon>
        <taxon>Sordariomycetidae</taxon>
        <taxon>Calosphaeriales</taxon>
        <taxon>Pleurostomataceae</taxon>
        <taxon>Pleurostoma</taxon>
    </lineage>
</organism>
<gene>
    <name evidence="2" type="ORF">NKR23_g7216</name>
</gene>
<evidence type="ECO:0000256" key="1">
    <source>
        <dbReference type="SAM" id="MobiDB-lite"/>
    </source>
</evidence>
<dbReference type="Proteomes" id="UP001174694">
    <property type="component" value="Unassembled WGS sequence"/>
</dbReference>
<dbReference type="EMBL" id="JANBVO010000022">
    <property type="protein sequence ID" value="KAJ9142331.1"/>
    <property type="molecule type" value="Genomic_DNA"/>
</dbReference>
<feature type="compositionally biased region" description="Low complexity" evidence="1">
    <location>
        <begin position="33"/>
        <end position="46"/>
    </location>
</feature>
<evidence type="ECO:0000313" key="2">
    <source>
        <dbReference type="EMBL" id="KAJ9142331.1"/>
    </source>
</evidence>
<evidence type="ECO:0000313" key="3">
    <source>
        <dbReference type="Proteomes" id="UP001174694"/>
    </source>
</evidence>
<comment type="caution">
    <text evidence="2">The sequence shown here is derived from an EMBL/GenBank/DDBJ whole genome shotgun (WGS) entry which is preliminary data.</text>
</comment>
<feature type="region of interest" description="Disordered" evidence="1">
    <location>
        <begin position="1"/>
        <end position="53"/>
    </location>
</feature>
<accession>A0AA38RIE7</accession>
<sequence length="215" mass="23525">MERTPSNHVSTSTLVGGEGESQSSGYRSATANSPVVTSENTPVTPTTPEPDKDAVLRNIATARAQFDQALDKAAKLAEARQSSERYQAYQLGICYALDEQTKAYMNRARARHLSVQERRIFNREAQNMHAAMAEADGKATVEEAFLQSTAPKLVAAQAGLKDALQAFIDMALVVMDIKPATGVLHAEPLSWKDHEILRLADQVKKLEVEASQKRC</sequence>
<proteinExistence type="predicted"/>
<reference evidence="2" key="1">
    <citation type="submission" date="2022-07" db="EMBL/GenBank/DDBJ databases">
        <title>Fungi with potential for degradation of polypropylene.</title>
        <authorList>
            <person name="Gostincar C."/>
        </authorList>
    </citation>
    <scope>NUCLEOTIDE SEQUENCE</scope>
    <source>
        <strain evidence="2">EXF-13308</strain>
    </source>
</reference>
<dbReference type="AlphaFoldDB" id="A0AA38RIE7"/>
<name>A0AA38RIE7_9PEZI</name>
<feature type="compositionally biased region" description="Polar residues" evidence="1">
    <location>
        <begin position="1"/>
        <end position="32"/>
    </location>
</feature>
<keyword evidence="3" id="KW-1185">Reference proteome</keyword>
<protein>
    <submittedName>
        <fullName evidence="2">Uncharacterized protein</fullName>
    </submittedName>
</protein>